<evidence type="ECO:0000313" key="1">
    <source>
        <dbReference type="EMBL" id="MDO5973865.1"/>
    </source>
</evidence>
<evidence type="ECO:0000313" key="2">
    <source>
        <dbReference type="Proteomes" id="UP001176806"/>
    </source>
</evidence>
<keyword evidence="2" id="KW-1185">Reference proteome</keyword>
<dbReference type="EMBL" id="JAUOEL010000002">
    <property type="protein sequence ID" value="MDO5973865.1"/>
    <property type="molecule type" value="Genomic_DNA"/>
</dbReference>
<comment type="caution">
    <text evidence="1">The sequence shown here is derived from an EMBL/GenBank/DDBJ whole genome shotgun (WGS) entry which is preliminary data.</text>
</comment>
<organism evidence="1 2">
    <name type="scientific">Flavivirga jejuensis</name>
    <dbReference type="NCBI Taxonomy" id="870487"/>
    <lineage>
        <taxon>Bacteria</taxon>
        <taxon>Pseudomonadati</taxon>
        <taxon>Bacteroidota</taxon>
        <taxon>Flavobacteriia</taxon>
        <taxon>Flavobacteriales</taxon>
        <taxon>Flavobacteriaceae</taxon>
        <taxon>Flavivirga</taxon>
    </lineage>
</organism>
<dbReference type="Proteomes" id="UP001176806">
    <property type="component" value="Unassembled WGS sequence"/>
</dbReference>
<proteinExistence type="predicted"/>
<gene>
    <name evidence="1" type="ORF">Q4Q40_06675</name>
</gene>
<name>A0ABT8WL32_9FLAO</name>
<reference evidence="1" key="1">
    <citation type="submission" date="2023-07" db="EMBL/GenBank/DDBJ databases">
        <title>Two novel species in the genus Flavivirga.</title>
        <authorList>
            <person name="Kwon K."/>
        </authorList>
    </citation>
    <scope>NUCLEOTIDE SEQUENCE</scope>
    <source>
        <strain evidence="1">KACC 14158</strain>
    </source>
</reference>
<accession>A0ABT8WL32</accession>
<sequence>MTEKGKVFKNKKNRTFLLGNAELLEITGIAENSEKGSAIVRYKYKWSPTPFYELRKDNESCSVLPSEDEVEFIKFDTGWQVKK</sequence>
<dbReference type="RefSeq" id="WP_303301009.1">
    <property type="nucleotide sequence ID" value="NZ_BAABDA010000051.1"/>
</dbReference>
<protein>
    <submittedName>
        <fullName evidence="1">Uncharacterized protein</fullName>
    </submittedName>
</protein>